<feature type="transmembrane region" description="Helical" evidence="2">
    <location>
        <begin position="20"/>
        <end position="39"/>
    </location>
</feature>
<evidence type="ECO:0000256" key="2">
    <source>
        <dbReference type="SAM" id="Phobius"/>
    </source>
</evidence>
<sequence>MVTQEPPPERSRWLRRAGAAAIATAVLGVGGTGLVVAVLSTQQPDGSTGTTASSDDSDSNKSSSDDQGSSSSSGSGLGSTHQGSPTQGGSNGS</sequence>
<keyword evidence="2" id="KW-1133">Transmembrane helix</keyword>
<evidence type="ECO:0000256" key="1">
    <source>
        <dbReference type="SAM" id="MobiDB-lite"/>
    </source>
</evidence>
<dbReference type="EMBL" id="SOCE01000001">
    <property type="protein sequence ID" value="TDU88356.1"/>
    <property type="molecule type" value="Genomic_DNA"/>
</dbReference>
<reference evidence="3 4" key="1">
    <citation type="submission" date="2019-03" db="EMBL/GenBank/DDBJ databases">
        <title>Genomic Encyclopedia of Type Strains, Phase III (KMG-III): the genomes of soil and plant-associated and newly described type strains.</title>
        <authorList>
            <person name="Whitman W."/>
        </authorList>
    </citation>
    <scope>NUCLEOTIDE SEQUENCE [LARGE SCALE GENOMIC DNA]</scope>
    <source>
        <strain evidence="3 4">VKM Ac-2575</strain>
    </source>
</reference>
<evidence type="ECO:0000313" key="3">
    <source>
        <dbReference type="EMBL" id="TDU88356.1"/>
    </source>
</evidence>
<gene>
    <name evidence="3" type="ORF">EV138_1900</name>
</gene>
<accession>A0A4R7TAE7</accession>
<dbReference type="RefSeq" id="WP_133977993.1">
    <property type="nucleotide sequence ID" value="NZ_SOCE01000001.1"/>
</dbReference>
<name>A0A4R7TAE7_9ACTN</name>
<comment type="caution">
    <text evidence="3">The sequence shown here is derived from an EMBL/GenBank/DDBJ whole genome shotgun (WGS) entry which is preliminary data.</text>
</comment>
<evidence type="ECO:0000313" key="4">
    <source>
        <dbReference type="Proteomes" id="UP000295151"/>
    </source>
</evidence>
<feature type="compositionally biased region" description="Low complexity" evidence="1">
    <location>
        <begin position="41"/>
        <end position="80"/>
    </location>
</feature>
<keyword evidence="2" id="KW-0812">Transmembrane</keyword>
<organism evidence="3 4">
    <name type="scientific">Kribbella voronezhensis</name>
    <dbReference type="NCBI Taxonomy" id="2512212"/>
    <lineage>
        <taxon>Bacteria</taxon>
        <taxon>Bacillati</taxon>
        <taxon>Actinomycetota</taxon>
        <taxon>Actinomycetes</taxon>
        <taxon>Propionibacteriales</taxon>
        <taxon>Kribbellaceae</taxon>
        <taxon>Kribbella</taxon>
    </lineage>
</organism>
<dbReference type="AlphaFoldDB" id="A0A4R7TAE7"/>
<proteinExistence type="predicted"/>
<dbReference type="Proteomes" id="UP000295151">
    <property type="component" value="Unassembled WGS sequence"/>
</dbReference>
<keyword evidence="4" id="KW-1185">Reference proteome</keyword>
<keyword evidence="2" id="KW-0472">Membrane</keyword>
<feature type="compositionally biased region" description="Polar residues" evidence="1">
    <location>
        <begin position="81"/>
        <end position="93"/>
    </location>
</feature>
<feature type="region of interest" description="Disordered" evidence="1">
    <location>
        <begin position="41"/>
        <end position="93"/>
    </location>
</feature>
<protein>
    <submittedName>
        <fullName evidence="3">Uncharacterized protein</fullName>
    </submittedName>
</protein>